<sequence>MAVNAIPEGYRSVTPYLVVDGAAAAIDWYARAFGATELLRMPMGERIAHAEIRIGDSVVMLSDEWPDVNLRGPKNRGGVTASLMVYLPDVDAAFARAIEAGATEERPVANQFYGDRSGTLIDPFGHRWMISTHVEDVSPEEMERRMAAMEPA</sequence>
<dbReference type="PROSITE" id="PS51819">
    <property type="entry name" value="VOC"/>
    <property type="match status" value="1"/>
</dbReference>
<dbReference type="RefSeq" id="WP_157027667.1">
    <property type="nucleotide sequence ID" value="NZ_WQMS01000014.1"/>
</dbReference>
<dbReference type="Pfam" id="PF00903">
    <property type="entry name" value="Glyoxalase"/>
    <property type="match status" value="1"/>
</dbReference>
<gene>
    <name evidence="2" type="ORF">GON01_12260</name>
</gene>
<dbReference type="CDD" id="cd07246">
    <property type="entry name" value="VOC_like"/>
    <property type="match status" value="1"/>
</dbReference>
<evidence type="ECO:0000313" key="2">
    <source>
        <dbReference type="EMBL" id="MVO78702.1"/>
    </source>
</evidence>
<accession>A0A6I4J200</accession>
<organism evidence="2 3">
    <name type="scientific">Sphingomonas horti</name>
    <dbReference type="NCBI Taxonomy" id="2682842"/>
    <lineage>
        <taxon>Bacteria</taxon>
        <taxon>Pseudomonadati</taxon>
        <taxon>Pseudomonadota</taxon>
        <taxon>Alphaproteobacteria</taxon>
        <taxon>Sphingomonadales</taxon>
        <taxon>Sphingomonadaceae</taxon>
        <taxon>Sphingomonas</taxon>
    </lineage>
</organism>
<dbReference type="AlphaFoldDB" id="A0A6I4J200"/>
<dbReference type="InterPro" id="IPR029068">
    <property type="entry name" value="Glyas_Bleomycin-R_OHBP_Dase"/>
</dbReference>
<feature type="domain" description="VOC" evidence="1">
    <location>
        <begin position="9"/>
        <end position="133"/>
    </location>
</feature>
<name>A0A6I4J200_9SPHN</name>
<dbReference type="EMBL" id="WQMS01000014">
    <property type="protein sequence ID" value="MVO78702.1"/>
    <property type="molecule type" value="Genomic_DNA"/>
</dbReference>
<dbReference type="InterPro" id="IPR004360">
    <property type="entry name" value="Glyas_Fos-R_dOase_dom"/>
</dbReference>
<dbReference type="Proteomes" id="UP000441389">
    <property type="component" value="Unassembled WGS sequence"/>
</dbReference>
<keyword evidence="3" id="KW-1185">Reference proteome</keyword>
<dbReference type="PANTHER" id="PTHR34109">
    <property type="entry name" value="BNAUNNG04460D PROTEIN-RELATED"/>
    <property type="match status" value="1"/>
</dbReference>
<dbReference type="SUPFAM" id="SSF54593">
    <property type="entry name" value="Glyoxalase/Bleomycin resistance protein/Dihydroxybiphenyl dioxygenase"/>
    <property type="match status" value="1"/>
</dbReference>
<proteinExistence type="predicted"/>
<evidence type="ECO:0000313" key="3">
    <source>
        <dbReference type="Proteomes" id="UP000441389"/>
    </source>
</evidence>
<reference evidence="2 3" key="1">
    <citation type="submission" date="2019-12" db="EMBL/GenBank/DDBJ databases">
        <authorList>
            <person name="Huq M.A."/>
        </authorList>
    </citation>
    <scope>NUCLEOTIDE SEQUENCE [LARGE SCALE GENOMIC DNA]</scope>
    <source>
        <strain evidence="2 3">MAH-20</strain>
    </source>
</reference>
<dbReference type="Gene3D" id="3.30.720.110">
    <property type="match status" value="1"/>
</dbReference>
<dbReference type="Gene3D" id="3.30.720.120">
    <property type="match status" value="1"/>
</dbReference>
<dbReference type="PANTHER" id="PTHR34109:SF1">
    <property type="entry name" value="VOC DOMAIN-CONTAINING PROTEIN"/>
    <property type="match status" value="1"/>
</dbReference>
<comment type="caution">
    <text evidence="2">The sequence shown here is derived from an EMBL/GenBank/DDBJ whole genome shotgun (WGS) entry which is preliminary data.</text>
</comment>
<evidence type="ECO:0000259" key="1">
    <source>
        <dbReference type="PROSITE" id="PS51819"/>
    </source>
</evidence>
<protein>
    <submittedName>
        <fullName evidence="2">VOC family protein</fullName>
    </submittedName>
</protein>
<dbReference type="InterPro" id="IPR037523">
    <property type="entry name" value="VOC_core"/>
</dbReference>